<dbReference type="InterPro" id="IPR021139">
    <property type="entry name" value="NYN"/>
</dbReference>
<dbReference type="GO" id="GO:0004540">
    <property type="term" value="F:RNA nuclease activity"/>
    <property type="evidence" value="ECO:0007669"/>
    <property type="project" value="InterPro"/>
</dbReference>
<evidence type="ECO:0000313" key="3">
    <source>
        <dbReference type="EMBL" id="RSL91043.1"/>
    </source>
</evidence>
<feature type="region of interest" description="Disordered" evidence="1">
    <location>
        <begin position="7"/>
        <end position="36"/>
    </location>
</feature>
<sequence>MLWMIESTEKEGDNRGDPVTPPPTPQPTWNSDSGNKGKKFKKIKIYIDSPNFWVSAKYATGDQYWVCDALHLLLVLVEQTQFWGADPDCDVTADVYGSAPLPFKDTWAHMGVRVNQFVRLGSDGEKEVDTSLVADVVAGAISDRLHDMETEFVIVSGDRDMRPAVKKIMDCKFRVYVWSWNSGVSAAYIRLHEEHEGRPFDEKLFTLYWLDNFISHFAYRVF</sequence>
<evidence type="ECO:0000259" key="2">
    <source>
        <dbReference type="Pfam" id="PF01936"/>
    </source>
</evidence>
<dbReference type="AlphaFoldDB" id="A0A428SML2"/>
<gene>
    <name evidence="3" type="ORF">CDV31_015564</name>
</gene>
<feature type="domain" description="NYN" evidence="2">
    <location>
        <begin position="42"/>
        <end position="180"/>
    </location>
</feature>
<protein>
    <recommendedName>
        <fullName evidence="2">NYN domain-containing protein</fullName>
    </recommendedName>
</protein>
<reference evidence="3 4" key="1">
    <citation type="submission" date="2017-06" db="EMBL/GenBank/DDBJ databases">
        <title>Cmopartive genomic analysis of Ambrosia Fusariam Clade fungi.</title>
        <authorList>
            <person name="Stajich J.E."/>
            <person name="Carrillo J."/>
            <person name="Kijimoto T."/>
            <person name="Eskalen A."/>
            <person name="O'Donnell K."/>
            <person name="Kasson M."/>
        </authorList>
    </citation>
    <scope>NUCLEOTIDE SEQUENCE [LARGE SCALE GENOMIC DNA]</scope>
    <source>
        <strain evidence="3 4">NRRL 20438</strain>
    </source>
</reference>
<feature type="compositionally biased region" description="Basic and acidic residues" evidence="1">
    <location>
        <begin position="7"/>
        <end position="16"/>
    </location>
</feature>
<organism evidence="3 4">
    <name type="scientific">Fusarium ambrosium</name>
    <dbReference type="NCBI Taxonomy" id="131363"/>
    <lineage>
        <taxon>Eukaryota</taxon>
        <taxon>Fungi</taxon>
        <taxon>Dikarya</taxon>
        <taxon>Ascomycota</taxon>
        <taxon>Pezizomycotina</taxon>
        <taxon>Sordariomycetes</taxon>
        <taxon>Hypocreomycetidae</taxon>
        <taxon>Hypocreales</taxon>
        <taxon>Nectriaceae</taxon>
        <taxon>Fusarium</taxon>
        <taxon>Fusarium solani species complex</taxon>
    </lineage>
</organism>
<proteinExistence type="predicted"/>
<dbReference type="Gene3D" id="3.40.50.1010">
    <property type="entry name" value="5'-nuclease"/>
    <property type="match status" value="1"/>
</dbReference>
<evidence type="ECO:0000313" key="4">
    <source>
        <dbReference type="Proteomes" id="UP000288429"/>
    </source>
</evidence>
<keyword evidence="4" id="KW-1185">Reference proteome</keyword>
<evidence type="ECO:0000256" key="1">
    <source>
        <dbReference type="SAM" id="MobiDB-lite"/>
    </source>
</evidence>
<dbReference type="Proteomes" id="UP000288429">
    <property type="component" value="Unassembled WGS sequence"/>
</dbReference>
<comment type="caution">
    <text evidence="3">The sequence shown here is derived from an EMBL/GenBank/DDBJ whole genome shotgun (WGS) entry which is preliminary data.</text>
</comment>
<name>A0A428SML2_9HYPO</name>
<dbReference type="EMBL" id="NIZV01000417">
    <property type="protein sequence ID" value="RSL91043.1"/>
    <property type="molecule type" value="Genomic_DNA"/>
</dbReference>
<dbReference type="Pfam" id="PF01936">
    <property type="entry name" value="NYN"/>
    <property type="match status" value="1"/>
</dbReference>
<accession>A0A428SML2</accession>